<evidence type="ECO:0000256" key="8">
    <source>
        <dbReference type="ARBA" id="ARBA00022989"/>
    </source>
</evidence>
<name>A0ABW4ED47_9RHOB</name>
<dbReference type="EMBL" id="JBHUDD010000012">
    <property type="protein sequence ID" value="MFD1508157.1"/>
    <property type="molecule type" value="Genomic_DNA"/>
</dbReference>
<dbReference type="PANTHER" id="PTHR35091">
    <property type="entry name" value="FLAGELLAR PROTEIN FLIL"/>
    <property type="match status" value="1"/>
</dbReference>
<evidence type="ECO:0000256" key="5">
    <source>
        <dbReference type="ARBA" id="ARBA00022500"/>
    </source>
</evidence>
<sequence>MADDEDEPKKKSGIMKILIFVVGGLVVLGIGLGAGYVLFGSQQGSPEQLVADIIERNSRAAAQSEDEEDAEGGEGESRPKPEKVTKESPKDEVFQTLYYEIPGTMTTNLRDSRRFLQIGVGVSTRYDDEILRNVETNLPAIKAAILATLSGYGEEDVIGRDARKAMSVELTKVINEELELLEGFGGVESVLLTSFVMQ</sequence>
<dbReference type="PANTHER" id="PTHR35091:SF2">
    <property type="entry name" value="FLAGELLAR PROTEIN FLIL"/>
    <property type="match status" value="1"/>
</dbReference>
<keyword evidence="8 10" id="KW-1133">Transmembrane helix</keyword>
<gene>
    <name evidence="12" type="primary">fliL</name>
    <name evidence="12" type="ORF">ACFTOW_01865</name>
</gene>
<protein>
    <recommendedName>
        <fullName evidence="10">Flagellar protein FliL</fullName>
    </recommendedName>
</protein>
<accession>A0ABW4ED47</accession>
<feature type="transmembrane region" description="Helical" evidence="10">
    <location>
        <begin position="17"/>
        <end position="39"/>
    </location>
</feature>
<keyword evidence="10" id="KW-0997">Cell inner membrane</keyword>
<evidence type="ECO:0000256" key="2">
    <source>
        <dbReference type="ARBA" id="ARBA00004162"/>
    </source>
</evidence>
<evidence type="ECO:0000313" key="13">
    <source>
        <dbReference type="Proteomes" id="UP001597186"/>
    </source>
</evidence>
<evidence type="ECO:0000256" key="6">
    <source>
        <dbReference type="ARBA" id="ARBA00022692"/>
    </source>
</evidence>
<evidence type="ECO:0000256" key="10">
    <source>
        <dbReference type="RuleBase" id="RU364125"/>
    </source>
</evidence>
<keyword evidence="13" id="KW-1185">Reference proteome</keyword>
<reference evidence="13" key="1">
    <citation type="journal article" date="2019" name="Int. J. Syst. Evol. Microbiol.">
        <title>The Global Catalogue of Microorganisms (GCM) 10K type strain sequencing project: providing services to taxonomists for standard genome sequencing and annotation.</title>
        <authorList>
            <consortium name="The Broad Institute Genomics Platform"/>
            <consortium name="The Broad Institute Genome Sequencing Center for Infectious Disease"/>
            <person name="Wu L."/>
            <person name="Ma J."/>
        </authorList>
    </citation>
    <scope>NUCLEOTIDE SEQUENCE [LARGE SCALE GENOMIC DNA]</scope>
    <source>
        <strain evidence="13">CGMCC 1.12477</strain>
    </source>
</reference>
<evidence type="ECO:0000256" key="9">
    <source>
        <dbReference type="ARBA" id="ARBA00023136"/>
    </source>
</evidence>
<evidence type="ECO:0000256" key="4">
    <source>
        <dbReference type="ARBA" id="ARBA00022475"/>
    </source>
</evidence>
<evidence type="ECO:0000256" key="1">
    <source>
        <dbReference type="ARBA" id="ARBA00002254"/>
    </source>
</evidence>
<keyword evidence="12" id="KW-0969">Cilium</keyword>
<keyword evidence="9 10" id="KW-0472">Membrane</keyword>
<dbReference type="RefSeq" id="WP_379912505.1">
    <property type="nucleotide sequence ID" value="NZ_JBHUDD010000012.1"/>
</dbReference>
<proteinExistence type="inferred from homology"/>
<evidence type="ECO:0000256" key="11">
    <source>
        <dbReference type="SAM" id="MobiDB-lite"/>
    </source>
</evidence>
<dbReference type="Pfam" id="PF03748">
    <property type="entry name" value="FliL"/>
    <property type="match status" value="1"/>
</dbReference>
<comment type="similarity">
    <text evidence="3 10">Belongs to the FliL family.</text>
</comment>
<feature type="region of interest" description="Disordered" evidence="11">
    <location>
        <begin position="58"/>
        <end position="89"/>
    </location>
</feature>
<keyword evidence="7 10" id="KW-0283">Flagellar rotation</keyword>
<comment type="caution">
    <text evidence="12">The sequence shown here is derived from an EMBL/GenBank/DDBJ whole genome shotgun (WGS) entry which is preliminary data.</text>
</comment>
<keyword evidence="12" id="KW-0966">Cell projection</keyword>
<dbReference type="Proteomes" id="UP001597186">
    <property type="component" value="Unassembled WGS sequence"/>
</dbReference>
<comment type="subcellular location">
    <subcellularLocation>
        <location evidence="10">Cell inner membrane</location>
    </subcellularLocation>
    <subcellularLocation>
        <location evidence="2">Cell membrane</location>
        <topology evidence="2">Single-pass membrane protein</topology>
    </subcellularLocation>
</comment>
<evidence type="ECO:0000256" key="7">
    <source>
        <dbReference type="ARBA" id="ARBA00022779"/>
    </source>
</evidence>
<comment type="function">
    <text evidence="1 10">Controls the rotational direction of flagella during chemotaxis.</text>
</comment>
<evidence type="ECO:0000313" key="12">
    <source>
        <dbReference type="EMBL" id="MFD1508157.1"/>
    </source>
</evidence>
<keyword evidence="4" id="KW-1003">Cell membrane</keyword>
<dbReference type="InterPro" id="IPR005503">
    <property type="entry name" value="FliL"/>
</dbReference>
<feature type="compositionally biased region" description="Basic and acidic residues" evidence="11">
    <location>
        <begin position="75"/>
        <end position="89"/>
    </location>
</feature>
<keyword evidence="12" id="KW-0282">Flagellum</keyword>
<keyword evidence="5 10" id="KW-0145">Chemotaxis</keyword>
<keyword evidence="6 10" id="KW-0812">Transmembrane</keyword>
<feature type="compositionally biased region" description="Acidic residues" evidence="11">
    <location>
        <begin position="64"/>
        <end position="74"/>
    </location>
</feature>
<evidence type="ECO:0000256" key="3">
    <source>
        <dbReference type="ARBA" id="ARBA00008281"/>
    </source>
</evidence>
<organism evidence="12 13">
    <name type="scientific">Lacimonas salitolerans</name>
    <dbReference type="NCBI Taxonomy" id="1323750"/>
    <lineage>
        <taxon>Bacteria</taxon>
        <taxon>Pseudomonadati</taxon>
        <taxon>Pseudomonadota</taxon>
        <taxon>Alphaproteobacteria</taxon>
        <taxon>Rhodobacterales</taxon>
        <taxon>Paracoccaceae</taxon>
        <taxon>Lacimonas</taxon>
    </lineage>
</organism>